<keyword evidence="4" id="KW-0677">Repeat</keyword>
<evidence type="ECO:0000256" key="2">
    <source>
        <dbReference type="ARBA" id="ARBA00009557"/>
    </source>
</evidence>
<dbReference type="InterPro" id="IPR029006">
    <property type="entry name" value="ADF-H/Gelsolin-like_dom_sf"/>
</dbReference>
<gene>
    <name evidence="10" type="ORF">MFLAVUS_004527</name>
</gene>
<comment type="caution">
    <text evidence="10">The sequence shown here is derived from an EMBL/GenBank/DDBJ whole genome shotgun (WGS) entry which is preliminary data.</text>
</comment>
<feature type="region of interest" description="Disordered" evidence="8">
    <location>
        <begin position="344"/>
        <end position="369"/>
    </location>
</feature>
<sequence>MSHQSGIQVSKELSKVFADAVSTGNTRMIRVSIEHESLIPNGTSTVQDGFEADYKQYIEEYLDTTTPAYIFVRLDEKTSNNEYKWLFLCYVPDNAKVRDKMLYASTRATLTRELGDYRFVDNIYGTDKSEFTWDGYKKHLAHKAAEAPLTRREQELVEIKAAEAQTVSDYQGTTSRKSFTPGIAFPLTEKAVEALSQLTKSKEERSSNFVSLHLNNETIDLDKSANVTINELKNTITEDAPRFTFYIYSSSAGKESLVFIYTCPSGSKIRERMLYSSSKANVILEAENEASIKVIKKFETSDLSDLTLDYFAEELDTSSNGGSGASTPTGSIVGDRIQLLGGTKQGFKRPAAPGRRRPPTSVSSSSSTS</sequence>
<name>A0ABP9YW56_9FUNG</name>
<dbReference type="CDD" id="cd11285">
    <property type="entry name" value="ADF_Twf-N_like"/>
    <property type="match status" value="1"/>
</dbReference>
<keyword evidence="11" id="KW-1185">Reference proteome</keyword>
<evidence type="ECO:0000256" key="8">
    <source>
        <dbReference type="SAM" id="MobiDB-lite"/>
    </source>
</evidence>
<dbReference type="CDD" id="cd11284">
    <property type="entry name" value="ADF_Twf-C_like"/>
    <property type="match status" value="1"/>
</dbReference>
<dbReference type="SMART" id="SM00102">
    <property type="entry name" value="ADF"/>
    <property type="match status" value="2"/>
</dbReference>
<evidence type="ECO:0000313" key="10">
    <source>
        <dbReference type="EMBL" id="GAA5811098.1"/>
    </source>
</evidence>
<evidence type="ECO:0000256" key="6">
    <source>
        <dbReference type="ARBA" id="ARBA00023212"/>
    </source>
</evidence>
<reference evidence="10 11" key="1">
    <citation type="submission" date="2024-04" db="EMBL/GenBank/DDBJ databases">
        <title>genome sequences of Mucor flavus KT1a and Helicostylum pulchrum KT1b strains isolated from the surface of a dry-aged beef.</title>
        <authorList>
            <person name="Toyotome T."/>
            <person name="Hosono M."/>
            <person name="Torimaru M."/>
            <person name="Fukuda K."/>
            <person name="Mikami N."/>
        </authorList>
    </citation>
    <scope>NUCLEOTIDE SEQUENCE [LARGE SCALE GENOMIC DNA]</scope>
    <source>
        <strain evidence="10 11">KT1a</strain>
    </source>
</reference>
<dbReference type="SUPFAM" id="SSF55753">
    <property type="entry name" value="Actin depolymerizing proteins"/>
    <property type="match status" value="2"/>
</dbReference>
<dbReference type="PANTHER" id="PTHR13759:SF1">
    <property type="entry name" value="TWINFILIN"/>
    <property type="match status" value="1"/>
</dbReference>
<comment type="subunit">
    <text evidence="7">Interacts with G-actin; ADP-actin form.</text>
</comment>
<feature type="compositionally biased region" description="Low complexity" evidence="8">
    <location>
        <begin position="349"/>
        <end position="369"/>
    </location>
</feature>
<proteinExistence type="inferred from homology"/>
<accession>A0ABP9YW56</accession>
<feature type="domain" description="ADF-H" evidence="9">
    <location>
        <begin position="6"/>
        <end position="141"/>
    </location>
</feature>
<dbReference type="Proteomes" id="UP001473302">
    <property type="component" value="Unassembled WGS sequence"/>
</dbReference>
<protein>
    <recommendedName>
        <fullName evidence="9">ADF-H domain-containing protein</fullName>
    </recommendedName>
</protein>
<evidence type="ECO:0000256" key="3">
    <source>
        <dbReference type="ARBA" id="ARBA00022490"/>
    </source>
</evidence>
<dbReference type="InterPro" id="IPR028458">
    <property type="entry name" value="Twinfilin"/>
</dbReference>
<evidence type="ECO:0000313" key="11">
    <source>
        <dbReference type="Proteomes" id="UP001473302"/>
    </source>
</evidence>
<dbReference type="EMBL" id="BAABUK010000009">
    <property type="protein sequence ID" value="GAA5811098.1"/>
    <property type="molecule type" value="Genomic_DNA"/>
</dbReference>
<keyword evidence="5" id="KW-0009">Actin-binding</keyword>
<dbReference type="Gene3D" id="3.40.20.10">
    <property type="entry name" value="Severin"/>
    <property type="match status" value="2"/>
</dbReference>
<evidence type="ECO:0000256" key="7">
    <source>
        <dbReference type="ARBA" id="ARBA00038532"/>
    </source>
</evidence>
<evidence type="ECO:0000256" key="5">
    <source>
        <dbReference type="ARBA" id="ARBA00023203"/>
    </source>
</evidence>
<dbReference type="PANTHER" id="PTHR13759">
    <property type="entry name" value="TWINFILIN"/>
    <property type="match status" value="1"/>
</dbReference>
<evidence type="ECO:0000256" key="1">
    <source>
        <dbReference type="ARBA" id="ARBA00004245"/>
    </source>
</evidence>
<dbReference type="Pfam" id="PF00241">
    <property type="entry name" value="Cofilin_ADF"/>
    <property type="match status" value="2"/>
</dbReference>
<comment type="similarity">
    <text evidence="2">Belongs to the actin-binding proteins ADF family. Twinfilin subfamily.</text>
</comment>
<organism evidence="10 11">
    <name type="scientific">Mucor flavus</name>
    <dbReference type="NCBI Taxonomy" id="439312"/>
    <lineage>
        <taxon>Eukaryota</taxon>
        <taxon>Fungi</taxon>
        <taxon>Fungi incertae sedis</taxon>
        <taxon>Mucoromycota</taxon>
        <taxon>Mucoromycotina</taxon>
        <taxon>Mucoromycetes</taxon>
        <taxon>Mucorales</taxon>
        <taxon>Mucorineae</taxon>
        <taxon>Mucoraceae</taxon>
        <taxon>Mucor</taxon>
    </lineage>
</organism>
<comment type="subcellular location">
    <subcellularLocation>
        <location evidence="1">Cytoplasm</location>
        <location evidence="1">Cytoskeleton</location>
    </subcellularLocation>
</comment>
<keyword evidence="3" id="KW-0963">Cytoplasm</keyword>
<feature type="domain" description="ADF-H" evidence="9">
    <location>
        <begin position="182"/>
        <end position="316"/>
    </location>
</feature>
<keyword evidence="6" id="KW-0206">Cytoskeleton</keyword>
<evidence type="ECO:0000256" key="4">
    <source>
        <dbReference type="ARBA" id="ARBA00022737"/>
    </source>
</evidence>
<evidence type="ECO:0000259" key="9">
    <source>
        <dbReference type="PROSITE" id="PS51263"/>
    </source>
</evidence>
<dbReference type="InterPro" id="IPR002108">
    <property type="entry name" value="ADF-H"/>
</dbReference>
<dbReference type="PROSITE" id="PS51263">
    <property type="entry name" value="ADF_H"/>
    <property type="match status" value="2"/>
</dbReference>